<gene>
    <name evidence="2" type="ORF">Tci_050654</name>
</gene>
<dbReference type="Gene3D" id="4.10.60.10">
    <property type="entry name" value="Zinc finger, CCHC-type"/>
    <property type="match status" value="1"/>
</dbReference>
<reference evidence="2" key="1">
    <citation type="journal article" date="2019" name="Sci. Rep.">
        <title>Draft genome of Tanacetum cinerariifolium, the natural source of mosquito coil.</title>
        <authorList>
            <person name="Yamashiro T."/>
            <person name="Shiraishi A."/>
            <person name="Satake H."/>
            <person name="Nakayama K."/>
        </authorList>
    </citation>
    <scope>NUCLEOTIDE SEQUENCE</scope>
</reference>
<dbReference type="InterPro" id="IPR036875">
    <property type="entry name" value="Znf_CCHC_sf"/>
</dbReference>
<proteinExistence type="predicted"/>
<evidence type="ECO:0000313" key="2">
    <source>
        <dbReference type="EMBL" id="GEU78676.1"/>
    </source>
</evidence>
<sequence length="947" mass="108796">MLTMRARRFLKNTRWKLDMANKERIGFDKSKVKCFNCHKRGHFAREYMEPRNQDSRNREPTRRTVPILDKCMTGLGYNVVPPPYTRNFIPPKPDLVYPSLDDFVDESVSASVVEKPDVDSNEPKTIRKENRASIIEDWVSKSEEEDEPKTQSVKPDFTKIKFVKSKTNRKPVEQIRQDTYRIPRGNKRNWNQQMSQKLGSEFEMFNKACHVCGSFDHLQKEWNYDQRKFQNQKVIKPVWNYNQRLMLLGKFLKAAVTVNTARPVNTSHLKRTINAAKPRSCSSYLAHSIVKRPINNRTASKNSKINQHVNIVRPKVNNARPKAILNDVQGNQVNDVKASACWVWRPKNKVLDHVSRKNSASMSFKRIDYVDAQVRSKSIIKKLMEDLLPLEVIPKEEKLLEKDTTNSKAFRVFNSRTRIVEENLHVKFSENTPNITGSIPNWIFDIDALTKSMNYKPVVVGNQSNGSAGKARMETVLDKDYILLPLLTQDLLFFSSLKDSPGDGFKPSGEEEKKDAEDLRSEDSKVPSTEEPRVNQEKDANVNITNNINTVSLTINATSIKDNDVDKNIVYGCVDDLNIPDLKEIGRFSDAENNDSGADMKNLDTYFQVSHVPTTRVHKDHPLNQMDVNSTFLYGSIEEEAYVCQPPGFKDPNFLDRVYKVKRNFLDCIKLLELGLQVKQKEDGIFISQDKYVNEILNKFGFFNVKTTSTPMETKKPLLKDKDGVEVDVHLYRSMIGSLMYLTSSRPDIMFASWEGCLEWNGKVAKDEIDVHNLVAFLSKPTESKGFEQIIDFLNVNPIKYALMVNPTAYTSCIKQFWATANAKNIYGEAQIHAKVDGKKALISEATIIRDIKFEDEEGVDCLSNEVIFEQLTLMSTMASAIICLATNQIFNFSKYIFDSMVKHLDSGTKFLMYPRLRLQDLFKESRIEIEEMAFFSQIYDDLFRVV</sequence>
<feature type="compositionally biased region" description="Basic and acidic residues" evidence="1">
    <location>
        <begin position="508"/>
        <end position="540"/>
    </location>
</feature>
<organism evidence="2">
    <name type="scientific">Tanacetum cinerariifolium</name>
    <name type="common">Dalmatian daisy</name>
    <name type="synonym">Chrysanthemum cinerariifolium</name>
    <dbReference type="NCBI Taxonomy" id="118510"/>
    <lineage>
        <taxon>Eukaryota</taxon>
        <taxon>Viridiplantae</taxon>
        <taxon>Streptophyta</taxon>
        <taxon>Embryophyta</taxon>
        <taxon>Tracheophyta</taxon>
        <taxon>Spermatophyta</taxon>
        <taxon>Magnoliopsida</taxon>
        <taxon>eudicotyledons</taxon>
        <taxon>Gunneridae</taxon>
        <taxon>Pentapetalae</taxon>
        <taxon>asterids</taxon>
        <taxon>campanulids</taxon>
        <taxon>Asterales</taxon>
        <taxon>Asteraceae</taxon>
        <taxon>Asteroideae</taxon>
        <taxon>Anthemideae</taxon>
        <taxon>Anthemidinae</taxon>
        <taxon>Tanacetum</taxon>
    </lineage>
</organism>
<dbReference type="GO" id="GO:0003676">
    <property type="term" value="F:nucleic acid binding"/>
    <property type="evidence" value="ECO:0007669"/>
    <property type="project" value="InterPro"/>
</dbReference>
<comment type="caution">
    <text evidence="2">The sequence shown here is derived from an EMBL/GenBank/DDBJ whole genome shotgun (WGS) entry which is preliminary data.</text>
</comment>
<protein>
    <submittedName>
        <fullName evidence="2">Uncharacterized protein</fullName>
    </submittedName>
</protein>
<dbReference type="EMBL" id="BKCJ010007722">
    <property type="protein sequence ID" value="GEU78676.1"/>
    <property type="molecule type" value="Genomic_DNA"/>
</dbReference>
<feature type="region of interest" description="Disordered" evidence="1">
    <location>
        <begin position="501"/>
        <end position="541"/>
    </location>
</feature>
<dbReference type="GO" id="GO:0008270">
    <property type="term" value="F:zinc ion binding"/>
    <property type="evidence" value="ECO:0007669"/>
    <property type="project" value="InterPro"/>
</dbReference>
<name>A0A6L2MXG7_TANCI</name>
<dbReference type="SUPFAM" id="SSF57756">
    <property type="entry name" value="Retrovirus zinc finger-like domains"/>
    <property type="match status" value="1"/>
</dbReference>
<accession>A0A6L2MXG7</accession>
<evidence type="ECO:0000256" key="1">
    <source>
        <dbReference type="SAM" id="MobiDB-lite"/>
    </source>
</evidence>
<dbReference type="AlphaFoldDB" id="A0A6L2MXG7"/>